<protein>
    <recommendedName>
        <fullName evidence="1">Histidine kinase/HSP90-like ATPase domain-containing protein</fullName>
    </recommendedName>
</protein>
<keyword evidence="3" id="KW-1185">Reference proteome</keyword>
<dbReference type="Proteomes" id="UP001500218">
    <property type="component" value="Unassembled WGS sequence"/>
</dbReference>
<accession>A0ABN2MDR4</accession>
<name>A0ABN2MDR4_9ACTN</name>
<dbReference type="InterPro" id="IPR036890">
    <property type="entry name" value="HATPase_C_sf"/>
</dbReference>
<proteinExistence type="predicted"/>
<evidence type="ECO:0000259" key="1">
    <source>
        <dbReference type="Pfam" id="PF13581"/>
    </source>
</evidence>
<dbReference type="CDD" id="cd16936">
    <property type="entry name" value="HATPase_RsbW-like"/>
    <property type="match status" value="1"/>
</dbReference>
<organism evidence="2 3">
    <name type="scientific">Luedemannella flava</name>
    <dbReference type="NCBI Taxonomy" id="349316"/>
    <lineage>
        <taxon>Bacteria</taxon>
        <taxon>Bacillati</taxon>
        <taxon>Actinomycetota</taxon>
        <taxon>Actinomycetes</taxon>
        <taxon>Micromonosporales</taxon>
        <taxon>Micromonosporaceae</taxon>
        <taxon>Luedemannella</taxon>
    </lineage>
</organism>
<dbReference type="Pfam" id="PF13581">
    <property type="entry name" value="HATPase_c_2"/>
    <property type="match status" value="1"/>
</dbReference>
<dbReference type="InterPro" id="IPR003594">
    <property type="entry name" value="HATPase_dom"/>
</dbReference>
<gene>
    <name evidence="2" type="ORF">GCM10009682_48240</name>
</gene>
<comment type="caution">
    <text evidence="2">The sequence shown here is derived from an EMBL/GenBank/DDBJ whole genome shotgun (WGS) entry which is preliminary data.</text>
</comment>
<dbReference type="EMBL" id="BAAALT010000188">
    <property type="protein sequence ID" value="GAA1822270.1"/>
    <property type="molecule type" value="Genomic_DNA"/>
</dbReference>
<evidence type="ECO:0000313" key="3">
    <source>
        <dbReference type="Proteomes" id="UP001500218"/>
    </source>
</evidence>
<evidence type="ECO:0000313" key="2">
    <source>
        <dbReference type="EMBL" id="GAA1822270.1"/>
    </source>
</evidence>
<dbReference type="RefSeq" id="WP_344136724.1">
    <property type="nucleotide sequence ID" value="NZ_BAAALT010000188.1"/>
</dbReference>
<feature type="domain" description="Histidine kinase/HSP90-like ATPase" evidence="1">
    <location>
        <begin position="8"/>
        <end position="145"/>
    </location>
</feature>
<dbReference type="Gene3D" id="3.30.565.10">
    <property type="entry name" value="Histidine kinase-like ATPase, C-terminal domain"/>
    <property type="match status" value="1"/>
</dbReference>
<sequence>MAHIHLTFSPDPAYMRTVRLVVAAVARRAGLGADAVEEIRLATAEACARAVARHRAHRISTPIEVSMSDGDRFTVRVTDHGPPEPGIGLRYSKGAGVVVNDLNDDDIPDDEVTADMSFVLLKGLVADLKIAHGSASAGTEVFMSWPVNRPVGR</sequence>
<reference evidence="2 3" key="1">
    <citation type="journal article" date="2019" name="Int. J. Syst. Evol. Microbiol.">
        <title>The Global Catalogue of Microorganisms (GCM) 10K type strain sequencing project: providing services to taxonomists for standard genome sequencing and annotation.</title>
        <authorList>
            <consortium name="The Broad Institute Genomics Platform"/>
            <consortium name="The Broad Institute Genome Sequencing Center for Infectious Disease"/>
            <person name="Wu L."/>
            <person name="Ma J."/>
        </authorList>
    </citation>
    <scope>NUCLEOTIDE SEQUENCE [LARGE SCALE GENOMIC DNA]</scope>
    <source>
        <strain evidence="2 3">JCM 13250</strain>
    </source>
</reference>